<organism evidence="3 4">
    <name type="scientific">Umboniibacter marinipuniceus</name>
    <dbReference type="NCBI Taxonomy" id="569599"/>
    <lineage>
        <taxon>Bacteria</taxon>
        <taxon>Pseudomonadati</taxon>
        <taxon>Pseudomonadota</taxon>
        <taxon>Gammaproteobacteria</taxon>
        <taxon>Cellvibrionales</taxon>
        <taxon>Cellvibrionaceae</taxon>
        <taxon>Umboniibacter</taxon>
    </lineage>
</organism>
<keyword evidence="4" id="KW-1185">Reference proteome</keyword>
<dbReference type="EMBL" id="REFJ01000002">
    <property type="protein sequence ID" value="RMA81004.1"/>
    <property type="molecule type" value="Genomic_DNA"/>
</dbReference>
<evidence type="ECO:0000256" key="1">
    <source>
        <dbReference type="ARBA" id="ARBA00008522"/>
    </source>
</evidence>
<proteinExistence type="inferred from homology"/>
<gene>
    <name evidence="3" type="ORF">DFR27_0794</name>
</gene>
<evidence type="ECO:0000313" key="3">
    <source>
        <dbReference type="EMBL" id="RMA81004.1"/>
    </source>
</evidence>
<dbReference type="Pfam" id="PF02639">
    <property type="entry name" value="DUF188"/>
    <property type="match status" value="1"/>
</dbReference>
<protein>
    <recommendedName>
        <fullName evidence="2">UPF0178 protein DFR27_0794</fullName>
    </recommendedName>
</protein>
<dbReference type="PANTHER" id="PTHR35146">
    <property type="entry name" value="UPF0178 PROTEIN YAII"/>
    <property type="match status" value="1"/>
</dbReference>
<dbReference type="HAMAP" id="MF_00489">
    <property type="entry name" value="UPF0178"/>
    <property type="match status" value="1"/>
</dbReference>
<dbReference type="RefSeq" id="WP_121876173.1">
    <property type="nucleotide sequence ID" value="NZ_REFJ01000002.1"/>
</dbReference>
<dbReference type="OrthoDB" id="9798918at2"/>
<dbReference type="PANTHER" id="PTHR35146:SF1">
    <property type="entry name" value="UPF0178 PROTEIN YAII"/>
    <property type="match status" value="1"/>
</dbReference>
<dbReference type="InterPro" id="IPR003791">
    <property type="entry name" value="UPF0178"/>
</dbReference>
<accession>A0A3M0A9N4</accession>
<dbReference type="Proteomes" id="UP000267187">
    <property type="component" value="Unassembled WGS sequence"/>
</dbReference>
<reference evidence="3 4" key="1">
    <citation type="submission" date="2018-10" db="EMBL/GenBank/DDBJ databases">
        <title>Genomic Encyclopedia of Type Strains, Phase IV (KMG-IV): sequencing the most valuable type-strain genomes for metagenomic binning, comparative biology and taxonomic classification.</title>
        <authorList>
            <person name="Goeker M."/>
        </authorList>
    </citation>
    <scope>NUCLEOTIDE SEQUENCE [LARGE SCALE GENOMIC DNA]</scope>
    <source>
        <strain evidence="3 4">DSM 25080</strain>
    </source>
</reference>
<name>A0A3M0A9N4_9GAMM</name>
<dbReference type="AlphaFoldDB" id="A0A3M0A9N4"/>
<comment type="similarity">
    <text evidence="1 2">Belongs to the UPF0178 family.</text>
</comment>
<dbReference type="NCBIfam" id="NF001095">
    <property type="entry name" value="PRK00124.1"/>
    <property type="match status" value="1"/>
</dbReference>
<evidence type="ECO:0000313" key="4">
    <source>
        <dbReference type="Proteomes" id="UP000267187"/>
    </source>
</evidence>
<dbReference type="CDD" id="cd18720">
    <property type="entry name" value="PIN_YqxD-like"/>
    <property type="match status" value="1"/>
</dbReference>
<evidence type="ECO:0000256" key="2">
    <source>
        <dbReference type="HAMAP-Rule" id="MF_00489"/>
    </source>
</evidence>
<comment type="caution">
    <text evidence="3">The sequence shown here is derived from an EMBL/GenBank/DDBJ whole genome shotgun (WGS) entry which is preliminary data.</text>
</comment>
<sequence length="153" mass="16897">MKIWLDADASPRPVKETLYRAVQRVELPLTVVSNHAFEIPRSPFIERLLVASGFDEADNEIVARCEQGDMVITNDIPLSAEAIEKGAMVLNFRGEKLTKANISARLSMRNFMDELRSSGVDTGGPKAFSAADTREFANSLDRELSAALRRGSK</sequence>